<gene>
    <name evidence="1" type="ORF">K469DRAFT_598756</name>
</gene>
<accession>A0A6A6DMA9</accession>
<keyword evidence="2" id="KW-1185">Reference proteome</keyword>
<proteinExistence type="predicted"/>
<evidence type="ECO:0000313" key="1">
    <source>
        <dbReference type="EMBL" id="KAF2178766.1"/>
    </source>
</evidence>
<organism evidence="1 2">
    <name type="scientific">Zopfia rhizophila CBS 207.26</name>
    <dbReference type="NCBI Taxonomy" id="1314779"/>
    <lineage>
        <taxon>Eukaryota</taxon>
        <taxon>Fungi</taxon>
        <taxon>Dikarya</taxon>
        <taxon>Ascomycota</taxon>
        <taxon>Pezizomycotina</taxon>
        <taxon>Dothideomycetes</taxon>
        <taxon>Dothideomycetes incertae sedis</taxon>
        <taxon>Zopfiaceae</taxon>
        <taxon>Zopfia</taxon>
    </lineage>
</organism>
<dbReference type="EMBL" id="ML994673">
    <property type="protein sequence ID" value="KAF2178766.1"/>
    <property type="molecule type" value="Genomic_DNA"/>
</dbReference>
<feature type="non-terminal residue" evidence="1">
    <location>
        <position position="1"/>
    </location>
</feature>
<reference evidence="1" key="1">
    <citation type="journal article" date="2020" name="Stud. Mycol.">
        <title>101 Dothideomycetes genomes: a test case for predicting lifestyles and emergence of pathogens.</title>
        <authorList>
            <person name="Haridas S."/>
            <person name="Albert R."/>
            <person name="Binder M."/>
            <person name="Bloem J."/>
            <person name="Labutti K."/>
            <person name="Salamov A."/>
            <person name="Andreopoulos B."/>
            <person name="Baker S."/>
            <person name="Barry K."/>
            <person name="Bills G."/>
            <person name="Bluhm B."/>
            <person name="Cannon C."/>
            <person name="Castanera R."/>
            <person name="Culley D."/>
            <person name="Daum C."/>
            <person name="Ezra D."/>
            <person name="Gonzalez J."/>
            <person name="Henrissat B."/>
            <person name="Kuo A."/>
            <person name="Liang C."/>
            <person name="Lipzen A."/>
            <person name="Lutzoni F."/>
            <person name="Magnuson J."/>
            <person name="Mondo S."/>
            <person name="Nolan M."/>
            <person name="Ohm R."/>
            <person name="Pangilinan J."/>
            <person name="Park H.-J."/>
            <person name="Ramirez L."/>
            <person name="Alfaro M."/>
            <person name="Sun H."/>
            <person name="Tritt A."/>
            <person name="Yoshinaga Y."/>
            <person name="Zwiers L.-H."/>
            <person name="Turgeon B."/>
            <person name="Goodwin S."/>
            <person name="Spatafora J."/>
            <person name="Crous P."/>
            <person name="Grigoriev I."/>
        </authorList>
    </citation>
    <scope>NUCLEOTIDE SEQUENCE</scope>
    <source>
        <strain evidence="1">CBS 207.26</strain>
    </source>
</reference>
<dbReference type="Proteomes" id="UP000800200">
    <property type="component" value="Unassembled WGS sequence"/>
</dbReference>
<evidence type="ECO:0000313" key="2">
    <source>
        <dbReference type="Proteomes" id="UP000800200"/>
    </source>
</evidence>
<name>A0A6A6DMA9_9PEZI</name>
<sequence>KEREKGSDNKEELNKKKKKLLEGHVLEFLISLLDYYLKDNKYKSVFVTARTQKKRVAKIIEKKEFTKENAKDLALDYFNLIKKIAN</sequence>
<protein>
    <submittedName>
        <fullName evidence="1">Uncharacterized protein</fullName>
    </submittedName>
</protein>
<dbReference type="AlphaFoldDB" id="A0A6A6DMA9"/>